<dbReference type="SUPFAM" id="SSF56436">
    <property type="entry name" value="C-type lectin-like"/>
    <property type="match status" value="3"/>
</dbReference>
<protein>
    <recommendedName>
        <fullName evidence="3">C-type lectin domain-containing protein</fullName>
    </recommendedName>
</protein>
<dbReference type="AlphaFoldDB" id="A0A3Q3R008"/>
<evidence type="ECO:0000313" key="5">
    <source>
        <dbReference type="Proteomes" id="UP000261600"/>
    </source>
</evidence>
<feature type="domain" description="C-type lectin" evidence="3">
    <location>
        <begin position="29"/>
        <end position="135"/>
    </location>
</feature>
<organism evidence="4 5">
    <name type="scientific">Monopterus albus</name>
    <name type="common">Swamp eel</name>
    <dbReference type="NCBI Taxonomy" id="43700"/>
    <lineage>
        <taxon>Eukaryota</taxon>
        <taxon>Metazoa</taxon>
        <taxon>Chordata</taxon>
        <taxon>Craniata</taxon>
        <taxon>Vertebrata</taxon>
        <taxon>Euteleostomi</taxon>
        <taxon>Actinopterygii</taxon>
        <taxon>Neopterygii</taxon>
        <taxon>Teleostei</taxon>
        <taxon>Neoteleostei</taxon>
        <taxon>Acanthomorphata</taxon>
        <taxon>Anabantaria</taxon>
        <taxon>Synbranchiformes</taxon>
        <taxon>Synbranchidae</taxon>
        <taxon>Monopterus</taxon>
    </lineage>
</organism>
<dbReference type="Proteomes" id="UP000261600">
    <property type="component" value="Unplaced"/>
</dbReference>
<feature type="chain" id="PRO_5018557918" description="C-type lectin domain-containing protein" evidence="2">
    <location>
        <begin position="23"/>
        <end position="368"/>
    </location>
</feature>
<dbReference type="CDD" id="cd00037">
    <property type="entry name" value="CLECT"/>
    <property type="match status" value="2"/>
</dbReference>
<evidence type="ECO:0000256" key="2">
    <source>
        <dbReference type="SAM" id="SignalP"/>
    </source>
</evidence>
<feature type="domain" description="C-type lectin" evidence="3">
    <location>
        <begin position="251"/>
        <end position="356"/>
    </location>
</feature>
<dbReference type="STRING" id="43700.ENSMALP00000023621"/>
<dbReference type="InterPro" id="IPR016186">
    <property type="entry name" value="C-type_lectin-like/link_sf"/>
</dbReference>
<dbReference type="SMART" id="SM00034">
    <property type="entry name" value="CLECT"/>
    <property type="match status" value="3"/>
</dbReference>
<feature type="signal peptide" evidence="2">
    <location>
        <begin position="1"/>
        <end position="22"/>
    </location>
</feature>
<proteinExistence type="predicted"/>
<evidence type="ECO:0000259" key="3">
    <source>
        <dbReference type="PROSITE" id="PS50041"/>
    </source>
</evidence>
<accession>A0A3Q3R008</accession>
<dbReference type="Gene3D" id="3.10.100.10">
    <property type="entry name" value="Mannose-Binding Protein A, subunit A"/>
    <property type="match status" value="3"/>
</dbReference>
<dbReference type="Ensembl" id="ENSMALT00000024070.1">
    <property type="protein sequence ID" value="ENSMALP00000023621.1"/>
    <property type="gene ID" value="ENSMALG00000016471.1"/>
</dbReference>
<evidence type="ECO:0000313" key="4">
    <source>
        <dbReference type="Ensembl" id="ENSMALP00000023621.1"/>
    </source>
</evidence>
<dbReference type="PROSITE" id="PS00615">
    <property type="entry name" value="C_TYPE_LECTIN_1"/>
    <property type="match status" value="1"/>
</dbReference>
<keyword evidence="5" id="KW-1185">Reference proteome</keyword>
<dbReference type="PANTHER" id="PTHR45784:SF3">
    <property type="entry name" value="C-TYPE LECTIN DOMAIN FAMILY 4 MEMBER K-LIKE-RELATED"/>
    <property type="match status" value="1"/>
</dbReference>
<reference evidence="4" key="1">
    <citation type="submission" date="2025-08" db="UniProtKB">
        <authorList>
            <consortium name="Ensembl"/>
        </authorList>
    </citation>
    <scope>IDENTIFICATION</scope>
</reference>
<sequence>PVLFDLFAMFDILCWFVHFSFASNRLQVFTLTNERTSWNNAKDICNNKSESLVILYDEEDASFANNFVMNKIGTDRAWLGLHRNQNHTPTWSNGESLTFNKLTVNVSDGQQICIAIEDSQWKEFNCSDQKSFMCNHYSLIEHEPKNWCQAEHYCRQNNSNLVSISNQTQNDQVINEGKNKTFWIGLMHDEWEWENEACSTYRKWGYSNNVEKEYCAKQNQYLPPSLLKLGCSNDANVLCTVRIKVINQTLNWEQAFDHCKKYHTRLLQIKDELDQSAVRNWLQDTPNNNDTFWIGLRQSRVFGFWIWSDKPVTDSNWKNVNAPEMPLSHNCGVINMAENVTWSDENCLVKHPFLCEEEFFFMNKSKNN</sequence>
<feature type="domain" description="C-type lectin" evidence="3">
    <location>
        <begin position="132"/>
        <end position="240"/>
    </location>
</feature>
<reference evidence="4" key="2">
    <citation type="submission" date="2025-09" db="UniProtKB">
        <authorList>
            <consortium name="Ensembl"/>
        </authorList>
    </citation>
    <scope>IDENTIFICATION</scope>
</reference>
<keyword evidence="2" id="KW-0732">Signal</keyword>
<name>A0A3Q3R008_MONAL</name>
<dbReference type="Pfam" id="PF00059">
    <property type="entry name" value="Lectin_C"/>
    <property type="match status" value="3"/>
</dbReference>
<dbReference type="InterPro" id="IPR001304">
    <property type="entry name" value="C-type_lectin-like"/>
</dbReference>
<keyword evidence="1" id="KW-1015">Disulfide bond</keyword>
<dbReference type="InterPro" id="IPR018378">
    <property type="entry name" value="C-type_lectin_CS"/>
</dbReference>
<dbReference type="PANTHER" id="PTHR45784">
    <property type="entry name" value="C-TYPE LECTIN DOMAIN FAMILY 20 MEMBER A-RELATED"/>
    <property type="match status" value="1"/>
</dbReference>
<dbReference type="InterPro" id="IPR016187">
    <property type="entry name" value="CTDL_fold"/>
</dbReference>
<dbReference type="PROSITE" id="PS50041">
    <property type="entry name" value="C_TYPE_LECTIN_2"/>
    <property type="match status" value="3"/>
</dbReference>
<evidence type="ECO:0000256" key="1">
    <source>
        <dbReference type="ARBA" id="ARBA00023157"/>
    </source>
</evidence>